<evidence type="ECO:0008006" key="3">
    <source>
        <dbReference type="Google" id="ProtNLM"/>
    </source>
</evidence>
<sequence length="286" mass="31301">MEDGFLRSVGLGADFTEPLSLVLDRRGIYYDASRESDLEALLNGTEFAPELIARARALIRQIVDNRLTKYSPAGPPSGRLGLPADRRAILVPGQVDSDASIRHGAPDGPGMEAMLDAVRRANPDAFIVFKPHPDVVAGHRRGLCDERRVLAHADAMAAGVPIVDLIEACDEVHTLTSLTGFEALMRGKPVTCFGLPFYAGWGLTRDRVVCLRRTRRLCLEELVAGALILYPRYLDPVTGLACPPEIVLSRLTERRRAVAEGAGDRLLVRLRRVHGRLRLRAGGTGW</sequence>
<dbReference type="GO" id="GO:0015774">
    <property type="term" value="P:polysaccharide transport"/>
    <property type="evidence" value="ECO:0007669"/>
    <property type="project" value="InterPro"/>
</dbReference>
<dbReference type="AlphaFoldDB" id="A0A7S8C299"/>
<dbReference type="GO" id="GO:0000271">
    <property type="term" value="P:polysaccharide biosynthetic process"/>
    <property type="evidence" value="ECO:0007669"/>
    <property type="project" value="InterPro"/>
</dbReference>
<dbReference type="EMBL" id="CP058214">
    <property type="protein sequence ID" value="QPC42051.1"/>
    <property type="molecule type" value="Genomic_DNA"/>
</dbReference>
<keyword evidence="2" id="KW-1185">Reference proteome</keyword>
<dbReference type="Proteomes" id="UP000593594">
    <property type="component" value="Chromosome"/>
</dbReference>
<accession>A0A7S8C299</accession>
<reference evidence="1 2" key="1">
    <citation type="submission" date="2020-06" db="EMBL/GenBank/DDBJ databases">
        <title>Genome sequence of 2 isolates from Red Sea Mangroves.</title>
        <authorList>
            <person name="Sefrji F."/>
            <person name="Michoud G."/>
            <person name="Merlino G."/>
            <person name="Daffonchio D."/>
        </authorList>
    </citation>
    <scope>NUCLEOTIDE SEQUENCE [LARGE SCALE GENOMIC DNA]</scope>
    <source>
        <strain evidence="1 2">R1DC25</strain>
    </source>
</reference>
<dbReference type="CDD" id="cd16439">
    <property type="entry name" value="beta_Kdo_transferase_KpsC_2"/>
    <property type="match status" value="1"/>
</dbReference>
<organism evidence="1 2">
    <name type="scientific">Kaustia mangrovi</name>
    <dbReference type="NCBI Taxonomy" id="2593653"/>
    <lineage>
        <taxon>Bacteria</taxon>
        <taxon>Pseudomonadati</taxon>
        <taxon>Pseudomonadota</taxon>
        <taxon>Alphaproteobacteria</taxon>
        <taxon>Hyphomicrobiales</taxon>
        <taxon>Parvibaculaceae</taxon>
        <taxon>Kaustia</taxon>
    </lineage>
</organism>
<dbReference type="KEGG" id="kmn:HW532_04610"/>
<proteinExistence type="predicted"/>
<name>A0A7S8C299_9HYPH</name>
<gene>
    <name evidence="1" type="ORF">HW532_04610</name>
</gene>
<dbReference type="RefSeq" id="WP_213163281.1">
    <property type="nucleotide sequence ID" value="NZ_CP058214.1"/>
</dbReference>
<evidence type="ECO:0000313" key="2">
    <source>
        <dbReference type="Proteomes" id="UP000593594"/>
    </source>
</evidence>
<dbReference type="Pfam" id="PF05159">
    <property type="entry name" value="Capsule_synth"/>
    <property type="match status" value="2"/>
</dbReference>
<evidence type="ECO:0000313" key="1">
    <source>
        <dbReference type="EMBL" id="QPC42051.1"/>
    </source>
</evidence>
<protein>
    <recommendedName>
        <fullName evidence="3">Beta-3-deoxy-D-manno-oct-2-ulosonic acid transferase</fullName>
    </recommendedName>
</protein>
<dbReference type="InterPro" id="IPR007833">
    <property type="entry name" value="Capsule_polysaccharide_synth"/>
</dbReference>